<evidence type="ECO:0000313" key="3">
    <source>
        <dbReference type="EMBL" id="MET3527888.1"/>
    </source>
</evidence>
<dbReference type="EMBL" id="JBEPLU010000002">
    <property type="protein sequence ID" value="MET3527888.1"/>
    <property type="molecule type" value="Genomic_DNA"/>
</dbReference>
<evidence type="ECO:0000313" key="4">
    <source>
        <dbReference type="Proteomes" id="UP001549110"/>
    </source>
</evidence>
<dbReference type="Pfam" id="PF02639">
    <property type="entry name" value="DUF188"/>
    <property type="match status" value="1"/>
</dbReference>
<protein>
    <recommendedName>
        <fullName evidence="2">UPF0178 protein ABID41_003006</fullName>
    </recommendedName>
</protein>
<reference evidence="3 4" key="1">
    <citation type="submission" date="2024-06" db="EMBL/GenBank/DDBJ databases">
        <title>Genomic Encyclopedia of Type Strains, Phase IV (KMG-IV): sequencing the most valuable type-strain genomes for metagenomic binning, comparative biology and taxonomic classification.</title>
        <authorList>
            <person name="Goeker M."/>
        </authorList>
    </citation>
    <scope>NUCLEOTIDE SEQUENCE [LARGE SCALE GENOMIC DNA]</scope>
    <source>
        <strain evidence="3 4">DSM 17809</strain>
    </source>
</reference>
<comment type="similarity">
    <text evidence="1 2">Belongs to the UPF0178 family.</text>
</comment>
<dbReference type="HAMAP" id="MF_00489">
    <property type="entry name" value="UPF0178"/>
    <property type="match status" value="1"/>
</dbReference>
<gene>
    <name evidence="3" type="ORF">ABID41_003006</name>
</gene>
<dbReference type="Proteomes" id="UP001549110">
    <property type="component" value="Unassembled WGS sequence"/>
</dbReference>
<organism evidence="3 4">
    <name type="scientific">Phenylobacterium koreense</name>
    <dbReference type="NCBI Taxonomy" id="266125"/>
    <lineage>
        <taxon>Bacteria</taxon>
        <taxon>Pseudomonadati</taxon>
        <taxon>Pseudomonadota</taxon>
        <taxon>Alphaproteobacteria</taxon>
        <taxon>Caulobacterales</taxon>
        <taxon>Caulobacteraceae</taxon>
        <taxon>Phenylobacterium</taxon>
    </lineage>
</organism>
<evidence type="ECO:0000256" key="1">
    <source>
        <dbReference type="ARBA" id="ARBA00008522"/>
    </source>
</evidence>
<dbReference type="CDD" id="cd18720">
    <property type="entry name" value="PIN_YqxD-like"/>
    <property type="match status" value="1"/>
</dbReference>
<dbReference type="PANTHER" id="PTHR35146:SF1">
    <property type="entry name" value="UPF0178 PROTEIN YAII"/>
    <property type="match status" value="1"/>
</dbReference>
<accession>A0ABV2ELE7</accession>
<dbReference type="PANTHER" id="PTHR35146">
    <property type="entry name" value="UPF0178 PROTEIN YAII"/>
    <property type="match status" value="1"/>
</dbReference>
<comment type="caution">
    <text evidence="3">The sequence shown here is derived from an EMBL/GenBank/DDBJ whole genome shotgun (WGS) entry which is preliminary data.</text>
</comment>
<dbReference type="NCBIfam" id="NF001095">
    <property type="entry name" value="PRK00124.1"/>
    <property type="match status" value="1"/>
</dbReference>
<evidence type="ECO:0000256" key="2">
    <source>
        <dbReference type="HAMAP-Rule" id="MF_00489"/>
    </source>
</evidence>
<dbReference type="InterPro" id="IPR003791">
    <property type="entry name" value="UPF0178"/>
</dbReference>
<name>A0ABV2ELE7_9CAUL</name>
<keyword evidence="4" id="KW-1185">Reference proteome</keyword>
<sequence length="159" mass="17443">MNPIRIFIDADACPVKDETYKVAHRYGLKTWVVSNAFMQIPASPLIARMIVEAGPDVADDWIASQVEPGDVVVTNDIPLAERTLQAGGYALAGNGKVFDENSIGSAIAQRALMEQLRSTGEMLGGPKPFDRNDRSQFLQSLDQIIQKERRRRSLQDGGG</sequence>
<proteinExistence type="inferred from homology"/>